<dbReference type="GO" id="GO:0008270">
    <property type="term" value="F:zinc ion binding"/>
    <property type="evidence" value="ECO:0007669"/>
    <property type="project" value="UniProtKB-KW"/>
</dbReference>
<evidence type="ECO:0000313" key="8">
    <source>
        <dbReference type="Proteomes" id="UP000785783"/>
    </source>
</evidence>
<dbReference type="PROSITE" id="PS51128">
    <property type="entry name" value="ZF_DKSA_2"/>
    <property type="match status" value="1"/>
</dbReference>
<feature type="zinc finger region" description="dksA C4-type" evidence="4">
    <location>
        <begin position="82"/>
        <end position="106"/>
    </location>
</feature>
<evidence type="ECO:0000313" key="7">
    <source>
        <dbReference type="EMBL" id="MBL6761865.1"/>
    </source>
</evidence>
<keyword evidence="1" id="KW-0479">Metal-binding</keyword>
<evidence type="ECO:0000256" key="3">
    <source>
        <dbReference type="ARBA" id="ARBA00022833"/>
    </source>
</evidence>
<dbReference type="Pfam" id="PF01258">
    <property type="entry name" value="zf-dskA_traR"/>
    <property type="match status" value="1"/>
</dbReference>
<keyword evidence="3" id="KW-0862">Zinc</keyword>
<protein>
    <submittedName>
        <fullName evidence="7">TraR/DksA C4-type zinc finger protein</fullName>
    </submittedName>
</protein>
<dbReference type="EMBL" id="JADHOK010000043">
    <property type="protein sequence ID" value="MBL6761865.1"/>
    <property type="molecule type" value="Genomic_DNA"/>
</dbReference>
<comment type="caution">
    <text evidence="7">The sequence shown here is derived from an EMBL/GenBank/DDBJ whole genome shotgun (WGS) entry which is preliminary data.</text>
</comment>
<feature type="coiled-coil region" evidence="5">
    <location>
        <begin position="7"/>
        <end position="73"/>
    </location>
</feature>
<evidence type="ECO:0000256" key="2">
    <source>
        <dbReference type="ARBA" id="ARBA00022771"/>
    </source>
</evidence>
<evidence type="ECO:0000259" key="6">
    <source>
        <dbReference type="Pfam" id="PF01258"/>
    </source>
</evidence>
<dbReference type="SUPFAM" id="SSF57716">
    <property type="entry name" value="Glucocorticoid receptor-like (DNA-binding domain)"/>
    <property type="match status" value="1"/>
</dbReference>
<sequence length="108" mass="12041">MTDDEIKNKLLSKKQELEELLAASADDAAPVELDQTQQGRLSRIDALQQQAMAAETRRRRQRALRLLEAALQRLDEGEYGYCVTCGEAIEAERLALDPGTPFCVGHAR</sequence>
<evidence type="ECO:0000256" key="1">
    <source>
        <dbReference type="ARBA" id="ARBA00022723"/>
    </source>
</evidence>
<accession>A0A937L6V0</accession>
<dbReference type="AlphaFoldDB" id="A0A937L6V0"/>
<reference evidence="7" key="1">
    <citation type="submission" date="2020-10" db="EMBL/GenBank/DDBJ databases">
        <title>Microbiome of the Black Sea water column analyzed by genome centric metagenomics.</title>
        <authorList>
            <person name="Cabello-Yeves P.J."/>
            <person name="Callieri C."/>
            <person name="Picazo A."/>
            <person name="Mehrshad M."/>
            <person name="Haro-Moreno J.M."/>
            <person name="Roda-Garcia J."/>
            <person name="Dzembekova N."/>
            <person name="Slabakova V."/>
            <person name="Slabakova N."/>
            <person name="Moncheva S."/>
            <person name="Rodriguez-Valera F."/>
        </authorList>
    </citation>
    <scope>NUCLEOTIDE SEQUENCE</scope>
    <source>
        <strain evidence="7">BS307-5m-G5</strain>
    </source>
</reference>
<dbReference type="PANTHER" id="PTHR33823">
    <property type="entry name" value="RNA POLYMERASE-BINDING TRANSCRIPTION FACTOR DKSA-RELATED"/>
    <property type="match status" value="1"/>
</dbReference>
<gene>
    <name evidence="7" type="ORF">ISQ19_04125</name>
</gene>
<dbReference type="Gene3D" id="1.20.120.910">
    <property type="entry name" value="DksA, coiled-coil domain"/>
    <property type="match status" value="1"/>
</dbReference>
<dbReference type="Proteomes" id="UP000785783">
    <property type="component" value="Unassembled WGS sequence"/>
</dbReference>
<evidence type="ECO:0000256" key="4">
    <source>
        <dbReference type="PROSITE-ProRule" id="PRU00510"/>
    </source>
</evidence>
<evidence type="ECO:0000256" key="5">
    <source>
        <dbReference type="SAM" id="Coils"/>
    </source>
</evidence>
<dbReference type="InterPro" id="IPR000962">
    <property type="entry name" value="Znf_DskA_TraR"/>
</dbReference>
<keyword evidence="5" id="KW-0175">Coiled coil</keyword>
<keyword evidence="2" id="KW-0863">Zinc-finger</keyword>
<dbReference type="PANTHER" id="PTHR33823:SF4">
    <property type="entry name" value="GENERAL STRESS PROTEIN 16O"/>
    <property type="match status" value="1"/>
</dbReference>
<name>A0A937L6V0_9PROT</name>
<feature type="domain" description="Zinc finger DksA/TraR C4-type" evidence="6">
    <location>
        <begin position="77"/>
        <end position="104"/>
    </location>
</feature>
<organism evidence="7 8">
    <name type="scientific">PS1 clade bacterium</name>
    <dbReference type="NCBI Taxonomy" id="2175152"/>
    <lineage>
        <taxon>Bacteria</taxon>
        <taxon>Pseudomonadati</taxon>
        <taxon>Pseudomonadota</taxon>
        <taxon>Alphaproteobacteria</taxon>
        <taxon>PS1 clade</taxon>
    </lineage>
</organism>
<proteinExistence type="predicted"/>